<comment type="caution">
    <text evidence="16">The sequence shown here is derived from an EMBL/GenBank/DDBJ whole genome shotgun (WGS) entry which is preliminary data.</text>
</comment>
<evidence type="ECO:0000256" key="6">
    <source>
        <dbReference type="ARBA" id="ARBA00022741"/>
    </source>
</evidence>
<organism evidence="16 17">
    <name type="scientific">Actinoplanes sandaracinus</name>
    <dbReference type="NCBI Taxonomy" id="3045177"/>
    <lineage>
        <taxon>Bacteria</taxon>
        <taxon>Bacillati</taxon>
        <taxon>Actinomycetota</taxon>
        <taxon>Actinomycetes</taxon>
        <taxon>Micromonosporales</taxon>
        <taxon>Micromonosporaceae</taxon>
        <taxon>Actinoplanes</taxon>
    </lineage>
</organism>
<evidence type="ECO:0000313" key="16">
    <source>
        <dbReference type="EMBL" id="MDI6103068.1"/>
    </source>
</evidence>
<evidence type="ECO:0000256" key="5">
    <source>
        <dbReference type="ARBA" id="ARBA00022723"/>
    </source>
</evidence>
<keyword evidence="12 13" id="KW-0961">Cell wall biogenesis/degradation</keyword>
<keyword evidence="17" id="KW-1185">Reference proteome</keyword>
<dbReference type="NCBIfam" id="NF002528">
    <property type="entry name" value="PRK01966.1-4"/>
    <property type="match status" value="1"/>
</dbReference>
<evidence type="ECO:0000256" key="8">
    <source>
        <dbReference type="ARBA" id="ARBA00022842"/>
    </source>
</evidence>
<dbReference type="InterPro" id="IPR011095">
    <property type="entry name" value="Dala_Dala_lig_C"/>
</dbReference>
<dbReference type="PANTHER" id="PTHR23132:SF25">
    <property type="entry name" value="D-ALANINE--D-ALANINE LIGASE A"/>
    <property type="match status" value="1"/>
</dbReference>
<dbReference type="Pfam" id="PF07478">
    <property type="entry name" value="Dala_Dala_lig_C"/>
    <property type="match status" value="1"/>
</dbReference>
<dbReference type="SUPFAM" id="SSF52440">
    <property type="entry name" value="PreATP-grasp domain"/>
    <property type="match status" value="1"/>
</dbReference>
<dbReference type="EMBL" id="JASCTH010000023">
    <property type="protein sequence ID" value="MDI6103068.1"/>
    <property type="molecule type" value="Genomic_DNA"/>
</dbReference>
<protein>
    <recommendedName>
        <fullName evidence="13">D-alanine--D-alanine ligase</fullName>
        <ecNumber evidence="13">6.3.2.4</ecNumber>
    </recommendedName>
    <alternativeName>
        <fullName evidence="13">D-Ala-D-Ala ligase</fullName>
    </alternativeName>
    <alternativeName>
        <fullName evidence="13">D-alanylalanine synthetase</fullName>
    </alternativeName>
</protein>
<keyword evidence="13" id="KW-0963">Cytoplasm</keyword>
<dbReference type="PROSITE" id="PS50975">
    <property type="entry name" value="ATP_GRASP"/>
    <property type="match status" value="1"/>
</dbReference>
<evidence type="ECO:0000256" key="11">
    <source>
        <dbReference type="ARBA" id="ARBA00023211"/>
    </source>
</evidence>
<evidence type="ECO:0000256" key="14">
    <source>
        <dbReference type="PROSITE-ProRule" id="PRU00409"/>
    </source>
</evidence>
<dbReference type="PANTHER" id="PTHR23132">
    <property type="entry name" value="D-ALANINE--D-ALANINE LIGASE"/>
    <property type="match status" value="1"/>
</dbReference>
<comment type="cofactor">
    <cofactor evidence="1">
        <name>Mn(2+)</name>
        <dbReference type="ChEBI" id="CHEBI:29035"/>
    </cofactor>
</comment>
<dbReference type="SUPFAM" id="SSF56059">
    <property type="entry name" value="Glutathione synthetase ATP-binding domain-like"/>
    <property type="match status" value="1"/>
</dbReference>
<keyword evidence="9 13" id="KW-0133">Cell shape</keyword>
<keyword evidence="10 13" id="KW-0573">Peptidoglycan synthesis</keyword>
<gene>
    <name evidence="13" type="primary">ddl</name>
    <name evidence="16" type="ORF">QLQ12_31085</name>
</gene>
<evidence type="ECO:0000259" key="15">
    <source>
        <dbReference type="PROSITE" id="PS50975"/>
    </source>
</evidence>
<evidence type="ECO:0000256" key="12">
    <source>
        <dbReference type="ARBA" id="ARBA00023316"/>
    </source>
</evidence>
<reference evidence="16 17" key="1">
    <citation type="submission" date="2023-05" db="EMBL/GenBank/DDBJ databases">
        <title>Actinoplanes sp. NEAU-A12 genome sequencing.</title>
        <authorList>
            <person name="Wang Z.-S."/>
        </authorList>
    </citation>
    <scope>NUCLEOTIDE SEQUENCE [LARGE SCALE GENOMIC DNA]</scope>
    <source>
        <strain evidence="16 17">NEAU-A12</strain>
    </source>
</reference>
<dbReference type="PIRSF" id="PIRSF039102">
    <property type="entry name" value="Ddl/VanB"/>
    <property type="match status" value="1"/>
</dbReference>
<name>A0ABT6WTJ5_9ACTN</name>
<sequence>MMSIPGDSSDASALTRVAVIFGGRSSEHDVSCRSAASVFRALDPTRYEVVPIRISREGVWLFVDDASSVPPQVEISPMQSIAEALVALKSVDVAFPCLHGPYGEDGTIQSLLELAGIPYVGSGVLASAASMDKEFTKRLVASEGIAVADGVVLREGESEVSAADRERLGLPVFVKPARSGSSVGVSRVDDWDELDAAVIEARKCDGKVLVEAAVVGREIDIAVLELPTGEVTTGPALEINVHGAGFFDFDAKYFAGTAEFVIPAPLPAEHAELLADTARRVFEILGCAGLLRADFFLTEVDGEPVAVLNEVNTMPGFTEKSQYPQIWQTAGLSYSALLDRLISTALAGSRVPALTA</sequence>
<dbReference type="NCBIfam" id="NF002378">
    <property type="entry name" value="PRK01372.1"/>
    <property type="match status" value="1"/>
</dbReference>
<dbReference type="Gene3D" id="3.30.470.20">
    <property type="entry name" value="ATP-grasp fold, B domain"/>
    <property type="match status" value="1"/>
</dbReference>
<evidence type="ECO:0000256" key="7">
    <source>
        <dbReference type="ARBA" id="ARBA00022840"/>
    </source>
</evidence>
<feature type="domain" description="ATP-grasp" evidence="15">
    <location>
        <begin position="137"/>
        <end position="343"/>
    </location>
</feature>
<comment type="function">
    <text evidence="13">Cell wall formation.</text>
</comment>
<dbReference type="InterPro" id="IPR016185">
    <property type="entry name" value="PreATP-grasp_dom_sf"/>
</dbReference>
<keyword evidence="6 14" id="KW-0547">Nucleotide-binding</keyword>
<keyword evidence="5" id="KW-0479">Metal-binding</keyword>
<dbReference type="GO" id="GO:0016874">
    <property type="term" value="F:ligase activity"/>
    <property type="evidence" value="ECO:0007669"/>
    <property type="project" value="UniProtKB-KW"/>
</dbReference>
<dbReference type="InterPro" id="IPR000291">
    <property type="entry name" value="D-Ala_lig_Van_CS"/>
</dbReference>
<dbReference type="PROSITE" id="PS00843">
    <property type="entry name" value="DALA_DALA_LIGASE_1"/>
    <property type="match status" value="1"/>
</dbReference>
<dbReference type="Proteomes" id="UP001241758">
    <property type="component" value="Unassembled WGS sequence"/>
</dbReference>
<dbReference type="HAMAP" id="MF_00047">
    <property type="entry name" value="Dala_Dala_lig"/>
    <property type="match status" value="1"/>
</dbReference>
<keyword evidence="4 13" id="KW-0436">Ligase</keyword>
<evidence type="ECO:0000256" key="4">
    <source>
        <dbReference type="ARBA" id="ARBA00022598"/>
    </source>
</evidence>
<accession>A0ABT6WTJ5</accession>
<comment type="subcellular location">
    <subcellularLocation>
        <location evidence="13">Cytoplasm</location>
    </subcellularLocation>
</comment>
<dbReference type="EC" id="6.3.2.4" evidence="13"/>
<dbReference type="Gene3D" id="3.40.50.20">
    <property type="match status" value="1"/>
</dbReference>
<dbReference type="NCBIfam" id="TIGR01205">
    <property type="entry name" value="D_ala_D_alaTIGR"/>
    <property type="match status" value="1"/>
</dbReference>
<evidence type="ECO:0000256" key="1">
    <source>
        <dbReference type="ARBA" id="ARBA00001936"/>
    </source>
</evidence>
<comment type="cofactor">
    <cofactor evidence="2">
        <name>Mg(2+)</name>
        <dbReference type="ChEBI" id="CHEBI:18420"/>
    </cofactor>
</comment>
<dbReference type="InterPro" id="IPR011761">
    <property type="entry name" value="ATP-grasp"/>
</dbReference>
<keyword evidence="8" id="KW-0460">Magnesium</keyword>
<evidence type="ECO:0000256" key="2">
    <source>
        <dbReference type="ARBA" id="ARBA00001946"/>
    </source>
</evidence>
<evidence type="ECO:0000313" key="17">
    <source>
        <dbReference type="Proteomes" id="UP001241758"/>
    </source>
</evidence>
<comment type="similarity">
    <text evidence="3 13">Belongs to the D-alanine--D-alanine ligase family.</text>
</comment>
<evidence type="ECO:0000256" key="10">
    <source>
        <dbReference type="ARBA" id="ARBA00022984"/>
    </source>
</evidence>
<dbReference type="InterPro" id="IPR011127">
    <property type="entry name" value="Dala_Dala_lig_N"/>
</dbReference>
<dbReference type="Gene3D" id="3.30.1490.20">
    <property type="entry name" value="ATP-grasp fold, A domain"/>
    <property type="match status" value="1"/>
</dbReference>
<proteinExistence type="inferred from homology"/>
<comment type="pathway">
    <text evidence="13">Cell wall biogenesis; peptidoglycan biosynthesis.</text>
</comment>
<dbReference type="InterPro" id="IPR005905">
    <property type="entry name" value="D_ala_D_ala"/>
</dbReference>
<evidence type="ECO:0000256" key="3">
    <source>
        <dbReference type="ARBA" id="ARBA00010871"/>
    </source>
</evidence>
<dbReference type="Pfam" id="PF01820">
    <property type="entry name" value="Dala_Dala_lig_N"/>
    <property type="match status" value="1"/>
</dbReference>
<keyword evidence="11" id="KW-0464">Manganese</keyword>
<evidence type="ECO:0000256" key="13">
    <source>
        <dbReference type="HAMAP-Rule" id="MF_00047"/>
    </source>
</evidence>
<keyword evidence="7 14" id="KW-0067">ATP-binding</keyword>
<comment type="catalytic activity">
    <reaction evidence="13">
        <text>2 D-alanine + ATP = D-alanyl-D-alanine + ADP + phosphate + H(+)</text>
        <dbReference type="Rhea" id="RHEA:11224"/>
        <dbReference type="ChEBI" id="CHEBI:15378"/>
        <dbReference type="ChEBI" id="CHEBI:30616"/>
        <dbReference type="ChEBI" id="CHEBI:43474"/>
        <dbReference type="ChEBI" id="CHEBI:57416"/>
        <dbReference type="ChEBI" id="CHEBI:57822"/>
        <dbReference type="ChEBI" id="CHEBI:456216"/>
        <dbReference type="EC" id="6.3.2.4"/>
    </reaction>
</comment>
<dbReference type="InterPro" id="IPR013815">
    <property type="entry name" value="ATP_grasp_subdomain_1"/>
</dbReference>
<evidence type="ECO:0000256" key="9">
    <source>
        <dbReference type="ARBA" id="ARBA00022960"/>
    </source>
</evidence>